<gene>
    <name evidence="4" type="ORF">OM074_12620</name>
</gene>
<protein>
    <submittedName>
        <fullName evidence="4">LytTR family DNA-binding domain-containing protein</fullName>
    </submittedName>
</protein>
<dbReference type="PANTHER" id="PTHR37299:SF1">
    <property type="entry name" value="STAGE 0 SPORULATION PROTEIN A HOMOLOG"/>
    <property type="match status" value="1"/>
</dbReference>
<dbReference type="GO" id="GO:0003677">
    <property type="term" value="F:DNA binding"/>
    <property type="evidence" value="ECO:0007669"/>
    <property type="project" value="UniProtKB-KW"/>
</dbReference>
<sequence length="249" mass="28726">MRTVIIEDEKALRETNRNLLIGNFPQVEIIGEASSVNDSIALLNSTKPDLVLMDIEIEGGNCFQVLQACRPYSFKVIFITAYNQYAIKAIKFSAIDYILKPVNEFEFCDAINRVIAQIKQEDLLQQTEYFEQQYSTKEKPNKIVLRTSESLHIVNICDITYCKSDNSYTTFYVKNQKPLLVSKSIKEYTELLSGYCFIRPHQSFLVNINEVNRIDKSDGGFIIMNDNQEIPVSKRRKQEVLNDLEKLLV</sequence>
<dbReference type="AlphaFoldDB" id="A0AAE3MEY3"/>
<keyword evidence="1" id="KW-0597">Phosphoprotein</keyword>
<feature type="modified residue" description="4-aspartylphosphate" evidence="1">
    <location>
        <position position="54"/>
    </location>
</feature>
<proteinExistence type="predicted"/>
<dbReference type="Pfam" id="PF00072">
    <property type="entry name" value="Response_reg"/>
    <property type="match status" value="1"/>
</dbReference>
<dbReference type="InterPro" id="IPR001789">
    <property type="entry name" value="Sig_transdc_resp-reg_receiver"/>
</dbReference>
<dbReference type="EMBL" id="JAPDPI010000025">
    <property type="protein sequence ID" value="MCW3806471.1"/>
    <property type="molecule type" value="Genomic_DNA"/>
</dbReference>
<dbReference type="Proteomes" id="UP001207408">
    <property type="component" value="Unassembled WGS sequence"/>
</dbReference>
<dbReference type="Gene3D" id="3.40.50.2300">
    <property type="match status" value="1"/>
</dbReference>
<dbReference type="PROSITE" id="PS50110">
    <property type="entry name" value="RESPONSE_REGULATORY"/>
    <property type="match status" value="1"/>
</dbReference>
<dbReference type="SMART" id="SM00850">
    <property type="entry name" value="LytTR"/>
    <property type="match status" value="1"/>
</dbReference>
<reference evidence="4" key="1">
    <citation type="submission" date="2022-10" db="EMBL/GenBank/DDBJ databases">
        <authorList>
            <person name="Yu W.X."/>
        </authorList>
    </citation>
    <scope>NUCLEOTIDE SEQUENCE</scope>
    <source>
        <strain evidence="4">D04</strain>
    </source>
</reference>
<dbReference type="SMART" id="SM00448">
    <property type="entry name" value="REC"/>
    <property type="match status" value="1"/>
</dbReference>
<dbReference type="SUPFAM" id="SSF52172">
    <property type="entry name" value="CheY-like"/>
    <property type="match status" value="1"/>
</dbReference>
<organism evidence="4 5">
    <name type="scientific">Plebeiibacterium marinum</name>
    <dbReference type="NCBI Taxonomy" id="2992111"/>
    <lineage>
        <taxon>Bacteria</taxon>
        <taxon>Pseudomonadati</taxon>
        <taxon>Bacteroidota</taxon>
        <taxon>Bacteroidia</taxon>
        <taxon>Marinilabiliales</taxon>
        <taxon>Marinilabiliaceae</taxon>
        <taxon>Plebeiibacterium</taxon>
    </lineage>
</organism>
<evidence type="ECO:0000256" key="1">
    <source>
        <dbReference type="PROSITE-ProRule" id="PRU00169"/>
    </source>
</evidence>
<feature type="domain" description="HTH LytTR-type" evidence="3">
    <location>
        <begin position="143"/>
        <end position="246"/>
    </location>
</feature>
<dbReference type="Gene3D" id="2.40.50.1020">
    <property type="entry name" value="LytTr DNA-binding domain"/>
    <property type="match status" value="1"/>
</dbReference>
<dbReference type="PROSITE" id="PS50930">
    <property type="entry name" value="HTH_LYTTR"/>
    <property type="match status" value="1"/>
</dbReference>
<comment type="caution">
    <text evidence="4">The sequence shown here is derived from an EMBL/GenBank/DDBJ whole genome shotgun (WGS) entry which is preliminary data.</text>
</comment>
<name>A0AAE3MEY3_9BACT</name>
<dbReference type="Pfam" id="PF04397">
    <property type="entry name" value="LytTR"/>
    <property type="match status" value="1"/>
</dbReference>
<dbReference type="InterPro" id="IPR046947">
    <property type="entry name" value="LytR-like"/>
</dbReference>
<evidence type="ECO:0000259" key="2">
    <source>
        <dbReference type="PROSITE" id="PS50110"/>
    </source>
</evidence>
<keyword evidence="5" id="KW-1185">Reference proteome</keyword>
<dbReference type="PANTHER" id="PTHR37299">
    <property type="entry name" value="TRANSCRIPTIONAL REGULATOR-RELATED"/>
    <property type="match status" value="1"/>
</dbReference>
<dbReference type="GO" id="GO:0000156">
    <property type="term" value="F:phosphorelay response regulator activity"/>
    <property type="evidence" value="ECO:0007669"/>
    <property type="project" value="InterPro"/>
</dbReference>
<evidence type="ECO:0000313" key="5">
    <source>
        <dbReference type="Proteomes" id="UP001207408"/>
    </source>
</evidence>
<dbReference type="InterPro" id="IPR011006">
    <property type="entry name" value="CheY-like_superfamily"/>
</dbReference>
<accession>A0AAE3MEY3</accession>
<feature type="domain" description="Response regulatory" evidence="2">
    <location>
        <begin position="2"/>
        <end position="115"/>
    </location>
</feature>
<evidence type="ECO:0000259" key="3">
    <source>
        <dbReference type="PROSITE" id="PS50930"/>
    </source>
</evidence>
<evidence type="ECO:0000313" key="4">
    <source>
        <dbReference type="EMBL" id="MCW3806471.1"/>
    </source>
</evidence>
<dbReference type="RefSeq" id="WP_301199939.1">
    <property type="nucleotide sequence ID" value="NZ_JAPDPI010000025.1"/>
</dbReference>
<keyword evidence="4" id="KW-0238">DNA-binding</keyword>
<dbReference type="InterPro" id="IPR007492">
    <property type="entry name" value="LytTR_DNA-bd_dom"/>
</dbReference>